<organism evidence="1 2">
    <name type="scientific">Tumebacillus avium</name>
    <dbReference type="NCBI Taxonomy" id="1903704"/>
    <lineage>
        <taxon>Bacteria</taxon>
        <taxon>Bacillati</taxon>
        <taxon>Bacillota</taxon>
        <taxon>Bacilli</taxon>
        <taxon>Bacillales</taxon>
        <taxon>Alicyclobacillaceae</taxon>
        <taxon>Tumebacillus</taxon>
    </lineage>
</organism>
<dbReference type="Proteomes" id="UP000195437">
    <property type="component" value="Chromosome"/>
</dbReference>
<dbReference type="RefSeq" id="WP_087456124.1">
    <property type="nucleotide sequence ID" value="NZ_CP021434.1"/>
</dbReference>
<evidence type="ECO:0000313" key="1">
    <source>
        <dbReference type="EMBL" id="ARU60733.1"/>
    </source>
</evidence>
<reference evidence="2" key="1">
    <citation type="submission" date="2017-05" db="EMBL/GenBank/DDBJ databases">
        <authorList>
            <person name="Sung H."/>
        </authorList>
    </citation>
    <scope>NUCLEOTIDE SEQUENCE [LARGE SCALE GENOMIC DNA]</scope>
    <source>
        <strain evidence="2">AR23208</strain>
    </source>
</reference>
<dbReference type="OrthoDB" id="2380125at2"/>
<protein>
    <submittedName>
        <fullName evidence="1">Uncharacterized protein</fullName>
    </submittedName>
</protein>
<dbReference type="KEGG" id="tum:CBW65_06255"/>
<keyword evidence="2" id="KW-1185">Reference proteome</keyword>
<sequence>MMNERYLELGLTALGRTGEEPGWFGGHYGAAVLAAYYMDREFDLPEHVRTGIQNMADHYIATYPQLFTPYENEQADPALLERIIDGLRANTARLSHSGHGNAYGFLALKALLDRPDMLLPSIVNGFYNCLIASSEGSGNRYYGVEEYSTFTIDQVTDIPEYRNFDDLVERAMDECRHVYPGQVIDGKKYHFTGEIEHGLTHAQALIEYDRLGYPELTAAGLPNHRIQMQLNRNIPVDHEAVRGTEIVEPSFTSIFAPEFWGKTYTDPHCLKVPYAALYLLQRLPEEKRAEAEINMCKILVQMK</sequence>
<name>A0A1Y0IN05_9BACL</name>
<evidence type="ECO:0000313" key="2">
    <source>
        <dbReference type="Proteomes" id="UP000195437"/>
    </source>
</evidence>
<gene>
    <name evidence="1" type="ORF">CBW65_06255</name>
</gene>
<accession>A0A1Y0IN05</accession>
<proteinExistence type="predicted"/>
<dbReference type="EMBL" id="CP021434">
    <property type="protein sequence ID" value="ARU60733.1"/>
    <property type="molecule type" value="Genomic_DNA"/>
</dbReference>
<dbReference type="AlphaFoldDB" id="A0A1Y0IN05"/>